<dbReference type="SMART" id="SM00464">
    <property type="entry name" value="LON"/>
    <property type="match status" value="1"/>
</dbReference>
<reference evidence="2" key="1">
    <citation type="submission" date="2018-05" db="EMBL/GenBank/DDBJ databases">
        <authorList>
            <person name="Lanie J.A."/>
            <person name="Ng W.-L."/>
            <person name="Kazmierczak K.M."/>
            <person name="Andrzejewski T.M."/>
            <person name="Davidsen T.M."/>
            <person name="Wayne K.J."/>
            <person name="Tettelin H."/>
            <person name="Glass J.I."/>
            <person name="Rusch D."/>
            <person name="Podicherti R."/>
            <person name="Tsui H.-C.T."/>
            <person name="Winkler M.E."/>
        </authorList>
    </citation>
    <scope>NUCLEOTIDE SEQUENCE</scope>
</reference>
<sequence length="194" mass="22650">MDKLKLFPLGLVAYPTKVIPLHIFEDRYKTLINECLSLDKEFGMVFSMDNKLVDFGCSLSISEVIKTYSNGEMDIITHGERIFKVHTETIKNDLHIGQIEFQKDITESNMKIFDALKEKYLQLLLQLGLGHEIERHMQKTRSFELIEHIQLPHEVELLLISTRSEIERLTILDEIFDQILEKGIDKINNQVYQS</sequence>
<dbReference type="AlphaFoldDB" id="A0A381WEX3"/>
<proteinExistence type="predicted"/>
<dbReference type="InterPro" id="IPR015947">
    <property type="entry name" value="PUA-like_sf"/>
</dbReference>
<dbReference type="PANTHER" id="PTHR23327:SF42">
    <property type="entry name" value="LON PEPTIDASE N-TERMINAL DOMAIN AND RING FINGER PROTEIN C14F5.10C"/>
    <property type="match status" value="1"/>
</dbReference>
<gene>
    <name evidence="2" type="ORF">METZ01_LOCUS103715</name>
</gene>
<dbReference type="PANTHER" id="PTHR23327">
    <property type="entry name" value="RING FINGER PROTEIN 127"/>
    <property type="match status" value="1"/>
</dbReference>
<organism evidence="2">
    <name type="scientific">marine metagenome</name>
    <dbReference type="NCBI Taxonomy" id="408172"/>
    <lineage>
        <taxon>unclassified sequences</taxon>
        <taxon>metagenomes</taxon>
        <taxon>ecological metagenomes</taxon>
    </lineage>
</organism>
<evidence type="ECO:0000259" key="1">
    <source>
        <dbReference type="SMART" id="SM00464"/>
    </source>
</evidence>
<protein>
    <recommendedName>
        <fullName evidence="1">Lon N-terminal domain-containing protein</fullName>
    </recommendedName>
</protein>
<dbReference type="SUPFAM" id="SSF88697">
    <property type="entry name" value="PUA domain-like"/>
    <property type="match status" value="1"/>
</dbReference>
<evidence type="ECO:0000313" key="2">
    <source>
        <dbReference type="EMBL" id="SVA50861.1"/>
    </source>
</evidence>
<dbReference type="InterPro" id="IPR046336">
    <property type="entry name" value="Lon_prtase_N_sf"/>
</dbReference>
<dbReference type="GO" id="GO:0061630">
    <property type="term" value="F:ubiquitin protein ligase activity"/>
    <property type="evidence" value="ECO:0007669"/>
    <property type="project" value="TreeGrafter"/>
</dbReference>
<dbReference type="Pfam" id="PF02190">
    <property type="entry name" value="LON_substr_bdg"/>
    <property type="match status" value="1"/>
</dbReference>
<feature type="domain" description="Lon N-terminal" evidence="1">
    <location>
        <begin position="3"/>
        <end position="178"/>
    </location>
</feature>
<dbReference type="EMBL" id="UINC01011535">
    <property type="protein sequence ID" value="SVA50861.1"/>
    <property type="molecule type" value="Genomic_DNA"/>
</dbReference>
<accession>A0A381WEX3</accession>
<dbReference type="InterPro" id="IPR003111">
    <property type="entry name" value="Lon_prtase_N"/>
</dbReference>
<dbReference type="Gene3D" id="2.30.130.40">
    <property type="entry name" value="LON domain-like"/>
    <property type="match status" value="1"/>
</dbReference>
<name>A0A381WEX3_9ZZZZ</name>